<accession>A0A6H1ZQY3</accession>
<keyword evidence="1" id="KW-1133">Transmembrane helix</keyword>
<proteinExistence type="predicted"/>
<reference evidence="2" key="1">
    <citation type="submission" date="2020-03" db="EMBL/GenBank/DDBJ databases">
        <title>The deep terrestrial virosphere.</title>
        <authorList>
            <person name="Holmfeldt K."/>
            <person name="Nilsson E."/>
            <person name="Simone D."/>
            <person name="Lopez-Fernandez M."/>
            <person name="Wu X."/>
            <person name="de Brujin I."/>
            <person name="Lundin D."/>
            <person name="Andersson A."/>
            <person name="Bertilsson S."/>
            <person name="Dopson M."/>
        </authorList>
    </citation>
    <scope>NUCLEOTIDE SEQUENCE</scope>
    <source>
        <strain evidence="2">TM448A01537</strain>
    </source>
</reference>
<dbReference type="AlphaFoldDB" id="A0A6H1ZQY3"/>
<name>A0A6H1ZQY3_9ZZZZ</name>
<gene>
    <name evidence="2" type="ORF">TM448A01537_0002</name>
</gene>
<dbReference type="EMBL" id="MT144163">
    <property type="protein sequence ID" value="QJA49918.1"/>
    <property type="molecule type" value="Genomic_DNA"/>
</dbReference>
<keyword evidence="1" id="KW-0472">Membrane</keyword>
<feature type="transmembrane region" description="Helical" evidence="1">
    <location>
        <begin position="145"/>
        <end position="170"/>
    </location>
</feature>
<sequence>MYTKSLGAVVMSEDEGREILSKMQFLYTDSKAKSFACTGFLNSIKTGEFMDMWDNLNTRKAGLDSESKAIFDTWASMDPITPTDLNQYYPAYVIINEKYKAMYNFLSKVASDPKEYKPKYDTPEIWENFLNMILIQTPEAAAKGAVGAGGVIAFGLIPIIGIGLFALYMYGKTKG</sequence>
<organism evidence="2">
    <name type="scientific">viral metagenome</name>
    <dbReference type="NCBI Taxonomy" id="1070528"/>
    <lineage>
        <taxon>unclassified sequences</taxon>
        <taxon>metagenomes</taxon>
        <taxon>organismal metagenomes</taxon>
    </lineage>
</organism>
<evidence type="ECO:0000256" key="1">
    <source>
        <dbReference type="SAM" id="Phobius"/>
    </source>
</evidence>
<evidence type="ECO:0000313" key="2">
    <source>
        <dbReference type="EMBL" id="QJA49918.1"/>
    </source>
</evidence>
<protein>
    <submittedName>
        <fullName evidence="2">Uncharacterized protein</fullName>
    </submittedName>
</protein>
<keyword evidence="1" id="KW-0812">Transmembrane</keyword>